<sequence>MESLNLNNLASSLPPSNLAKAEMDITDNFKAAALSLTTLYRSSKRTSKRAYNAGYAAACRDLLNMIQQGVSAGDSSGSDGQGVAIGHIMDYVEARLEAIRSREEEEDEDEEKERERAGGATGSGPTKPASAGTATAPVVAPKHPPATPAQIPSSTATARLKEMAAVTPPTPYTPSTFTNTSATPSPLNINRAVKSRLYAKDPSIISAPPSPFSFEPPTTTVLSPPTEFDVPVGSKRRHNIMALDSPTPTPTEGGPSTRRRTRSARGAALAASQEQNLMGDAMDVEEEGRERKRVARR</sequence>
<reference evidence="2 3" key="1">
    <citation type="journal article" date="2012" name="Science">
        <title>The Paleozoic origin of enzymatic lignin decomposition reconstructed from 31 fungal genomes.</title>
        <authorList>
            <person name="Floudas D."/>
            <person name="Binder M."/>
            <person name="Riley R."/>
            <person name="Barry K."/>
            <person name="Blanchette R.A."/>
            <person name="Henrissat B."/>
            <person name="Martinez A.T."/>
            <person name="Otillar R."/>
            <person name="Spatafora J.W."/>
            <person name="Yadav J.S."/>
            <person name="Aerts A."/>
            <person name="Benoit I."/>
            <person name="Boyd A."/>
            <person name="Carlson A."/>
            <person name="Copeland A."/>
            <person name="Coutinho P.M."/>
            <person name="de Vries R.P."/>
            <person name="Ferreira P."/>
            <person name="Findley K."/>
            <person name="Foster B."/>
            <person name="Gaskell J."/>
            <person name="Glotzer D."/>
            <person name="Gorecki P."/>
            <person name="Heitman J."/>
            <person name="Hesse C."/>
            <person name="Hori C."/>
            <person name="Igarashi K."/>
            <person name="Jurgens J.A."/>
            <person name="Kallen N."/>
            <person name="Kersten P."/>
            <person name="Kohler A."/>
            <person name="Kuees U."/>
            <person name="Kumar T.K.A."/>
            <person name="Kuo A."/>
            <person name="LaButti K."/>
            <person name="Larrondo L.F."/>
            <person name="Lindquist E."/>
            <person name="Ling A."/>
            <person name="Lombard V."/>
            <person name="Lucas S."/>
            <person name="Lundell T."/>
            <person name="Martin R."/>
            <person name="McLaughlin D.J."/>
            <person name="Morgenstern I."/>
            <person name="Morin E."/>
            <person name="Murat C."/>
            <person name="Nagy L.G."/>
            <person name="Nolan M."/>
            <person name="Ohm R.A."/>
            <person name="Patyshakuliyeva A."/>
            <person name="Rokas A."/>
            <person name="Ruiz-Duenas F.J."/>
            <person name="Sabat G."/>
            <person name="Salamov A."/>
            <person name="Samejima M."/>
            <person name="Schmutz J."/>
            <person name="Slot J.C."/>
            <person name="St John F."/>
            <person name="Stenlid J."/>
            <person name="Sun H."/>
            <person name="Sun S."/>
            <person name="Syed K."/>
            <person name="Tsang A."/>
            <person name="Wiebenga A."/>
            <person name="Young D."/>
            <person name="Pisabarro A."/>
            <person name="Eastwood D.C."/>
            <person name="Martin F."/>
            <person name="Cullen D."/>
            <person name="Grigoriev I.V."/>
            <person name="Hibbett D.S."/>
        </authorList>
    </citation>
    <scope>NUCLEOTIDE SEQUENCE</scope>
    <source>
        <strain evidence="3">FP-58527</strain>
    </source>
</reference>
<evidence type="ECO:0000313" key="3">
    <source>
        <dbReference type="Proteomes" id="UP000015241"/>
    </source>
</evidence>
<keyword evidence="3" id="KW-1185">Reference proteome</keyword>
<dbReference type="OrthoDB" id="21418at2759"/>
<feature type="region of interest" description="Disordered" evidence="1">
    <location>
        <begin position="101"/>
        <end position="152"/>
    </location>
</feature>
<dbReference type="HOGENOM" id="CLU_857817_0_0_1"/>
<dbReference type="Proteomes" id="UP000015241">
    <property type="component" value="Unassembled WGS sequence"/>
</dbReference>
<evidence type="ECO:0000256" key="1">
    <source>
        <dbReference type="SAM" id="MobiDB-lite"/>
    </source>
</evidence>
<dbReference type="AlphaFoldDB" id="S8DIK4"/>
<name>S8DIK4_FOMSC</name>
<gene>
    <name evidence="2" type="ORF">FOMPIDRAFT_162716</name>
</gene>
<evidence type="ECO:0000313" key="2">
    <source>
        <dbReference type="EMBL" id="EPS93401.1"/>
    </source>
</evidence>
<proteinExistence type="predicted"/>
<accession>S8DIK4</accession>
<feature type="region of interest" description="Disordered" evidence="1">
    <location>
        <begin position="206"/>
        <end position="297"/>
    </location>
</feature>
<dbReference type="EMBL" id="KE504279">
    <property type="protein sequence ID" value="EPS93401.1"/>
    <property type="molecule type" value="Genomic_DNA"/>
</dbReference>
<dbReference type="PANTHER" id="PTHR38645:SF1">
    <property type="entry name" value="YALI0F12243P"/>
    <property type="match status" value="1"/>
</dbReference>
<organism evidence="2 3">
    <name type="scientific">Fomitopsis schrenkii</name>
    <name type="common">Brown rot fungus</name>
    <dbReference type="NCBI Taxonomy" id="2126942"/>
    <lineage>
        <taxon>Eukaryota</taxon>
        <taxon>Fungi</taxon>
        <taxon>Dikarya</taxon>
        <taxon>Basidiomycota</taxon>
        <taxon>Agaricomycotina</taxon>
        <taxon>Agaricomycetes</taxon>
        <taxon>Polyporales</taxon>
        <taxon>Fomitopsis</taxon>
    </lineage>
</organism>
<dbReference type="eggNOG" id="ENOG502SDHK">
    <property type="taxonomic scope" value="Eukaryota"/>
</dbReference>
<dbReference type="PANTHER" id="PTHR38645">
    <property type="entry name" value="CHROMOSOME 9, WHOLE GENOME SHOTGUN SEQUENCE"/>
    <property type="match status" value="1"/>
</dbReference>
<feature type="region of interest" description="Disordered" evidence="1">
    <location>
        <begin position="166"/>
        <end position="187"/>
    </location>
</feature>
<dbReference type="InParanoid" id="S8DIK4"/>
<feature type="compositionally biased region" description="Low complexity" evidence="1">
    <location>
        <begin position="206"/>
        <end position="217"/>
    </location>
</feature>
<protein>
    <submittedName>
        <fullName evidence="2">Uncharacterized protein</fullName>
    </submittedName>
</protein>